<evidence type="ECO:0000256" key="2">
    <source>
        <dbReference type="ARBA" id="ARBA00017228"/>
    </source>
</evidence>
<dbReference type="SFLD" id="SFLDG01065">
    <property type="entry name" value="anaerobic_coproporphyrinogen-I"/>
    <property type="match status" value="1"/>
</dbReference>
<dbReference type="SFLD" id="SFLDF00562">
    <property type="entry name" value="HemN-like__clustered_with_heat"/>
    <property type="match status" value="1"/>
</dbReference>
<keyword evidence="5 9" id="KW-0479">Metal-binding</keyword>
<reference evidence="11 12" key="1">
    <citation type="journal article" date="2019" name="Int. J. Syst. Evol. Microbiol.">
        <title>The Global Catalogue of Microorganisms (GCM) 10K type strain sequencing project: providing services to taxonomists for standard genome sequencing and annotation.</title>
        <authorList>
            <consortium name="The Broad Institute Genomics Platform"/>
            <consortium name="The Broad Institute Genome Sequencing Center for Infectious Disease"/>
            <person name="Wu L."/>
            <person name="Ma J."/>
        </authorList>
    </citation>
    <scope>NUCLEOTIDE SEQUENCE [LARGE SCALE GENOMIC DNA]</scope>
    <source>
        <strain evidence="11 12">JCM 14546</strain>
    </source>
</reference>
<dbReference type="PROSITE" id="PS51918">
    <property type="entry name" value="RADICAL_SAM"/>
    <property type="match status" value="1"/>
</dbReference>
<comment type="similarity">
    <text evidence="1">Belongs to the anaerobic coproporphyrinogen-III oxidase family. HemW subfamily.</text>
</comment>
<dbReference type="RefSeq" id="WP_344309149.1">
    <property type="nucleotide sequence ID" value="NZ_BAAANO010000017.1"/>
</dbReference>
<keyword evidence="9" id="KW-0004">4Fe-4S</keyword>
<keyword evidence="8 9" id="KW-0143">Chaperone</keyword>
<accession>A0ABN2TI32</accession>
<dbReference type="InterPro" id="IPR007197">
    <property type="entry name" value="rSAM"/>
</dbReference>
<dbReference type="SUPFAM" id="SSF102114">
    <property type="entry name" value="Radical SAM enzymes"/>
    <property type="match status" value="1"/>
</dbReference>
<evidence type="ECO:0000313" key="11">
    <source>
        <dbReference type="EMBL" id="GAA2008810.1"/>
    </source>
</evidence>
<proteinExistence type="inferred from homology"/>
<evidence type="ECO:0000256" key="4">
    <source>
        <dbReference type="ARBA" id="ARBA00022691"/>
    </source>
</evidence>
<sequence>MPAQPEGETPPLDGRLPLSVGEGAADRTLSLYVHVPYCRVRCGYCDFNTYTAEELGPGANRADYSENLARELDLSLRVLEESGAGAGPGGREVSTIFFGGGTPTLLSADVLAGVLRDIRARFTLAAGAEVTTEANPDTLSPEYLRTLADAGFTRISLGMQSAVPHVLRTLDRTHEASRIPEVVSWVKDAGLQVSLDLIYGTPGESLEDWRTSVEAALACAPDHVSAYSLIVEPGTRMGVQVRRGELPMPDEDDLADKYELVDELLAGAGYRWYEVSNWSRSEDTRCAHNMAYWRNADWWGYGPGAHSHIGGVRFWNAKHPRAWSDRLTAGHSPAVGREVLDVPTQEIERIMLAARITHELRTDSLPAGSGALLAEFAGDGLLDPEALAAGWFEPTLSGRLLADHMVRRLTDLIA</sequence>
<protein>
    <recommendedName>
        <fullName evidence="2 9">Heme chaperone HemW</fullName>
    </recommendedName>
</protein>
<keyword evidence="9" id="KW-0963">Cytoplasm</keyword>
<comment type="subcellular location">
    <subcellularLocation>
        <location evidence="9">Cytoplasm</location>
    </subcellularLocation>
</comment>
<gene>
    <name evidence="11" type="primary">hemW</name>
    <name evidence="11" type="ORF">GCM10009755_19200</name>
</gene>
<keyword evidence="7 9" id="KW-0411">Iron-sulfur</keyword>
<feature type="domain" description="Radical SAM core" evidence="10">
    <location>
        <begin position="23"/>
        <end position="271"/>
    </location>
</feature>
<dbReference type="InterPro" id="IPR013785">
    <property type="entry name" value="Aldolase_TIM"/>
</dbReference>
<dbReference type="Proteomes" id="UP001500755">
    <property type="component" value="Unassembled WGS sequence"/>
</dbReference>
<evidence type="ECO:0000256" key="1">
    <source>
        <dbReference type="ARBA" id="ARBA00006100"/>
    </source>
</evidence>
<evidence type="ECO:0000256" key="8">
    <source>
        <dbReference type="ARBA" id="ARBA00023186"/>
    </source>
</evidence>
<dbReference type="InterPro" id="IPR058240">
    <property type="entry name" value="rSAM_sf"/>
</dbReference>
<evidence type="ECO:0000256" key="6">
    <source>
        <dbReference type="ARBA" id="ARBA00023004"/>
    </source>
</evidence>
<comment type="function">
    <text evidence="9">Probably acts as a heme chaperone, transferring heme to an unknown acceptor. Binds one molecule of heme per monomer, possibly covalently. Binds 1 [4Fe-4S] cluster. The cluster is coordinated with 3 cysteines and an exchangeable S-adenosyl-L-methionine.</text>
</comment>
<dbReference type="PANTHER" id="PTHR13932">
    <property type="entry name" value="COPROPORPHYRINIGEN III OXIDASE"/>
    <property type="match status" value="1"/>
</dbReference>
<dbReference type="PANTHER" id="PTHR13932:SF5">
    <property type="entry name" value="RADICAL S-ADENOSYL METHIONINE DOMAIN-CONTAINING PROTEIN 1, MITOCHONDRIAL"/>
    <property type="match status" value="1"/>
</dbReference>
<name>A0ABN2TI32_9MICO</name>
<dbReference type="InterPro" id="IPR034505">
    <property type="entry name" value="Coproporphyrinogen-III_oxidase"/>
</dbReference>
<keyword evidence="3 9" id="KW-0349">Heme</keyword>
<keyword evidence="6 9" id="KW-0408">Iron</keyword>
<evidence type="ECO:0000313" key="12">
    <source>
        <dbReference type="Proteomes" id="UP001500755"/>
    </source>
</evidence>
<evidence type="ECO:0000256" key="3">
    <source>
        <dbReference type="ARBA" id="ARBA00022617"/>
    </source>
</evidence>
<dbReference type="NCBIfam" id="TIGR00539">
    <property type="entry name" value="hemN_rel"/>
    <property type="match status" value="1"/>
</dbReference>
<keyword evidence="4 9" id="KW-0949">S-adenosyl-L-methionine</keyword>
<dbReference type="SMART" id="SM00729">
    <property type="entry name" value="Elp3"/>
    <property type="match status" value="1"/>
</dbReference>
<evidence type="ECO:0000256" key="7">
    <source>
        <dbReference type="ARBA" id="ARBA00023014"/>
    </source>
</evidence>
<evidence type="ECO:0000256" key="5">
    <source>
        <dbReference type="ARBA" id="ARBA00022723"/>
    </source>
</evidence>
<dbReference type="SFLD" id="SFLDS00029">
    <property type="entry name" value="Radical_SAM"/>
    <property type="match status" value="1"/>
</dbReference>
<evidence type="ECO:0000259" key="10">
    <source>
        <dbReference type="PROSITE" id="PS51918"/>
    </source>
</evidence>
<keyword evidence="12" id="KW-1185">Reference proteome</keyword>
<comment type="caution">
    <text evidence="11">The sequence shown here is derived from an EMBL/GenBank/DDBJ whole genome shotgun (WGS) entry which is preliminary data.</text>
</comment>
<dbReference type="InterPro" id="IPR006638">
    <property type="entry name" value="Elp3/MiaA/NifB-like_rSAM"/>
</dbReference>
<dbReference type="EMBL" id="BAAANO010000017">
    <property type="protein sequence ID" value="GAA2008810.1"/>
    <property type="molecule type" value="Genomic_DNA"/>
</dbReference>
<dbReference type="InterPro" id="IPR004559">
    <property type="entry name" value="HemW-like"/>
</dbReference>
<evidence type="ECO:0000256" key="9">
    <source>
        <dbReference type="RuleBase" id="RU364116"/>
    </source>
</evidence>
<dbReference type="CDD" id="cd01335">
    <property type="entry name" value="Radical_SAM"/>
    <property type="match status" value="1"/>
</dbReference>
<organism evidence="11 12">
    <name type="scientific">Brevibacterium samyangense</name>
    <dbReference type="NCBI Taxonomy" id="366888"/>
    <lineage>
        <taxon>Bacteria</taxon>
        <taxon>Bacillati</taxon>
        <taxon>Actinomycetota</taxon>
        <taxon>Actinomycetes</taxon>
        <taxon>Micrococcales</taxon>
        <taxon>Brevibacteriaceae</taxon>
        <taxon>Brevibacterium</taxon>
    </lineage>
</organism>
<dbReference type="Pfam" id="PF04055">
    <property type="entry name" value="Radical_SAM"/>
    <property type="match status" value="1"/>
</dbReference>
<dbReference type="Gene3D" id="3.20.20.70">
    <property type="entry name" value="Aldolase class I"/>
    <property type="match status" value="1"/>
</dbReference>